<evidence type="ECO:0000256" key="1">
    <source>
        <dbReference type="ARBA" id="ARBA00010688"/>
    </source>
</evidence>
<evidence type="ECO:0000259" key="7">
    <source>
        <dbReference type="Pfam" id="PF00294"/>
    </source>
</evidence>
<dbReference type="Proteomes" id="UP000199639">
    <property type="component" value="Unassembled WGS sequence"/>
</dbReference>
<feature type="domain" description="Carbohydrate kinase PfkB" evidence="7">
    <location>
        <begin position="11"/>
        <end position="290"/>
    </location>
</feature>
<dbReference type="NCBIfam" id="TIGR03168">
    <property type="entry name" value="1-PFK"/>
    <property type="match status" value="1"/>
</dbReference>
<keyword evidence="3" id="KW-0547">Nucleotide-binding</keyword>
<dbReference type="InterPro" id="IPR017583">
    <property type="entry name" value="Tagatose/fructose_Pkinase"/>
</dbReference>
<accession>A0A4R8VDE2</accession>
<evidence type="ECO:0000313" key="11">
    <source>
        <dbReference type="Proteomes" id="UP000298252"/>
    </source>
</evidence>
<dbReference type="STRING" id="1424659.SAMN05216368_102228"/>
<dbReference type="Proteomes" id="UP000298252">
    <property type="component" value="Unassembled WGS sequence"/>
</dbReference>
<reference evidence="9 11" key="2">
    <citation type="submission" date="2019-03" db="EMBL/GenBank/DDBJ databases">
        <title>Genomics of glacier-inhabiting Cryobacterium strains.</title>
        <authorList>
            <person name="Liu Q."/>
            <person name="Xin Y.-H."/>
        </authorList>
    </citation>
    <scope>NUCLEOTIDE SEQUENCE [LARGE SCALE GENOMIC DNA]</scope>
    <source>
        <strain evidence="9 11">Hh8</strain>
    </source>
</reference>
<organism evidence="8 10">
    <name type="scientific">Cryobacterium flavum</name>
    <dbReference type="NCBI Taxonomy" id="1424659"/>
    <lineage>
        <taxon>Bacteria</taxon>
        <taxon>Bacillati</taxon>
        <taxon>Actinomycetota</taxon>
        <taxon>Actinomycetes</taxon>
        <taxon>Micrococcales</taxon>
        <taxon>Microbacteriaceae</taxon>
        <taxon>Cryobacterium</taxon>
    </lineage>
</organism>
<sequence>MIVTVTPNSAVDLTYLHPNIRFGETNRVPTAVARAGGKGLNVARVIHQQGHPVLAVATAGGRTGQALVDDLVQAGIRHQIVSVQSDTRRTIALVDSDREQTTILNEHGQNHTPQEWLSLTAGTTAVLAGARCLVGSGSLPSGADDTFYAQLVDLARERGIPSIIDTSGPGLLAAARSGASVLKPNREELAAATGIDNPVNGARALVRSGAGLVLVSLGERGMLAVSREHPLSSLHARLPRVLAGNATGAGDAAVAAVAVSLAAGITNAESLLRQATAWSAAAVLMPLAGEISPKYARFVEELVVDRLVDAPRL</sequence>
<comment type="similarity">
    <text evidence="1">Belongs to the carbohydrate kinase PfkB family.</text>
</comment>
<dbReference type="PIRSF" id="PIRSF000535">
    <property type="entry name" value="1PFK/6PFK/LacC"/>
    <property type="match status" value="1"/>
</dbReference>
<dbReference type="GO" id="GO:0005524">
    <property type="term" value="F:ATP binding"/>
    <property type="evidence" value="ECO:0007669"/>
    <property type="project" value="UniProtKB-KW"/>
</dbReference>
<evidence type="ECO:0000256" key="3">
    <source>
        <dbReference type="ARBA" id="ARBA00022741"/>
    </source>
</evidence>
<name>A0A4R8VDE2_9MICO</name>
<dbReference type="InterPro" id="IPR002173">
    <property type="entry name" value="Carboh/pur_kinase_PfkB_CS"/>
</dbReference>
<keyword evidence="2 6" id="KW-0808">Transferase</keyword>
<gene>
    <name evidence="9" type="ORF">E3O21_04160</name>
    <name evidence="8" type="ORF">SAMN05216368_102228</name>
</gene>
<keyword evidence="4" id="KW-0418">Kinase</keyword>
<dbReference type="AlphaFoldDB" id="A0A4R8VDE2"/>
<reference evidence="8 10" key="1">
    <citation type="submission" date="2016-10" db="EMBL/GenBank/DDBJ databases">
        <authorList>
            <person name="Varghese N."/>
            <person name="Submissions S."/>
        </authorList>
    </citation>
    <scope>NUCLEOTIDE SEQUENCE [LARGE SCALE GENOMIC DNA]</scope>
    <source>
        <strain evidence="8 10">CGMCC 1.11215</strain>
    </source>
</reference>
<dbReference type="GO" id="GO:0005829">
    <property type="term" value="C:cytosol"/>
    <property type="evidence" value="ECO:0007669"/>
    <property type="project" value="TreeGrafter"/>
</dbReference>
<dbReference type="Pfam" id="PF00294">
    <property type="entry name" value="PfkB"/>
    <property type="match status" value="1"/>
</dbReference>
<dbReference type="SUPFAM" id="SSF53613">
    <property type="entry name" value="Ribokinase-like"/>
    <property type="match status" value="1"/>
</dbReference>
<evidence type="ECO:0000313" key="8">
    <source>
        <dbReference type="EMBL" id="SDM78272.1"/>
    </source>
</evidence>
<dbReference type="PANTHER" id="PTHR46566">
    <property type="entry name" value="1-PHOSPHOFRUCTOKINASE-RELATED"/>
    <property type="match status" value="1"/>
</dbReference>
<proteinExistence type="inferred from homology"/>
<dbReference type="InterPro" id="IPR029056">
    <property type="entry name" value="Ribokinase-like"/>
</dbReference>
<dbReference type="InterPro" id="IPR011611">
    <property type="entry name" value="PfkB_dom"/>
</dbReference>
<dbReference type="RefSeq" id="WP_092339210.1">
    <property type="nucleotide sequence ID" value="NZ_FNIB01000002.1"/>
</dbReference>
<evidence type="ECO:0000313" key="10">
    <source>
        <dbReference type="Proteomes" id="UP000199639"/>
    </source>
</evidence>
<evidence type="ECO:0000313" key="9">
    <source>
        <dbReference type="EMBL" id="TFB81059.1"/>
    </source>
</evidence>
<dbReference type="EMBL" id="FNIB01000002">
    <property type="protein sequence ID" value="SDM78272.1"/>
    <property type="molecule type" value="Genomic_DNA"/>
</dbReference>
<dbReference type="PANTHER" id="PTHR46566:SF5">
    <property type="entry name" value="1-PHOSPHOFRUCTOKINASE"/>
    <property type="match status" value="1"/>
</dbReference>
<dbReference type="PROSITE" id="PS00583">
    <property type="entry name" value="PFKB_KINASES_1"/>
    <property type="match status" value="1"/>
</dbReference>
<keyword evidence="11" id="KW-1185">Reference proteome</keyword>
<evidence type="ECO:0000256" key="5">
    <source>
        <dbReference type="ARBA" id="ARBA00022840"/>
    </source>
</evidence>
<evidence type="ECO:0000256" key="6">
    <source>
        <dbReference type="PIRNR" id="PIRNR000535"/>
    </source>
</evidence>
<protein>
    <submittedName>
        <fullName evidence="9">1-phosphofructokinase family hexose kinase</fullName>
    </submittedName>
</protein>
<evidence type="ECO:0000256" key="2">
    <source>
        <dbReference type="ARBA" id="ARBA00022679"/>
    </source>
</evidence>
<dbReference type="Gene3D" id="3.40.1190.20">
    <property type="match status" value="1"/>
</dbReference>
<keyword evidence="5" id="KW-0067">ATP-binding</keyword>
<dbReference type="EMBL" id="SOFD01000009">
    <property type="protein sequence ID" value="TFB81059.1"/>
    <property type="molecule type" value="Genomic_DNA"/>
</dbReference>
<dbReference type="GO" id="GO:0008443">
    <property type="term" value="F:phosphofructokinase activity"/>
    <property type="evidence" value="ECO:0007669"/>
    <property type="project" value="TreeGrafter"/>
</dbReference>
<evidence type="ECO:0000256" key="4">
    <source>
        <dbReference type="ARBA" id="ARBA00022777"/>
    </source>
</evidence>